<dbReference type="GO" id="GO:0044423">
    <property type="term" value="C:virion component"/>
    <property type="evidence" value="ECO:0007669"/>
    <property type="project" value="UniProtKB-KW"/>
</dbReference>
<reference evidence="8" key="1">
    <citation type="submission" date="2020-09" db="EMBL/GenBank/DDBJ databases">
        <title>Leviviricetes taxonomy.</title>
        <authorList>
            <person name="Stockdale S.R."/>
            <person name="Callanan J."/>
            <person name="Adriaenssens E.M."/>
            <person name="Kuhn J.H."/>
            <person name="Rumnieks J."/>
            <person name="Shkoporov A."/>
            <person name="Draper L.A."/>
            <person name="Ross P."/>
            <person name="Hill C."/>
        </authorList>
    </citation>
    <scope>NUCLEOTIDE SEQUENCE</scope>
</reference>
<dbReference type="InterPro" id="IPR005563">
    <property type="entry name" value="A_protein"/>
</dbReference>
<dbReference type="Pfam" id="PF03863">
    <property type="entry name" value="Phage_mat-A"/>
    <property type="match status" value="1"/>
</dbReference>
<evidence type="ECO:0000256" key="5">
    <source>
        <dbReference type="ARBA" id="ARBA00023104"/>
    </source>
</evidence>
<evidence type="ECO:0000313" key="8">
    <source>
        <dbReference type="EMBL" id="DAD50970.1"/>
    </source>
</evidence>
<proteinExistence type="inferred from homology"/>
<dbReference type="KEGG" id="vg:80398797"/>
<evidence type="ECO:0000256" key="7">
    <source>
        <dbReference type="ARBA" id="ARBA00035110"/>
    </source>
</evidence>
<accession>A0A8S5L1I8</accession>
<keyword evidence="2" id="KW-0945">Host-virus interaction</keyword>
<keyword evidence="4" id="KW-0946">Virion</keyword>
<dbReference type="EMBL" id="BK013679">
    <property type="protein sequence ID" value="DAD50970.1"/>
    <property type="molecule type" value="Genomic_RNA"/>
</dbReference>
<dbReference type="RefSeq" id="YP_010769704.1">
    <property type="nucleotide sequence ID" value="NC_074052.1"/>
</dbReference>
<evidence type="ECO:0000256" key="4">
    <source>
        <dbReference type="ARBA" id="ARBA00022844"/>
    </source>
</evidence>
<keyword evidence="3" id="KW-1161">Viral attachment to host cell</keyword>
<gene>
    <name evidence="8" type="primary">SRR6960509_6_2</name>
</gene>
<dbReference type="GeneID" id="80398797"/>
<dbReference type="GO" id="GO:0039666">
    <property type="term" value="P:virion attachment to host cell pilus"/>
    <property type="evidence" value="ECO:0007669"/>
    <property type="project" value="UniProtKB-KW"/>
</dbReference>
<dbReference type="Proteomes" id="UP000682418">
    <property type="component" value="Segment"/>
</dbReference>
<keyword evidence="9" id="KW-1185">Reference proteome</keyword>
<comment type="similarity">
    <text evidence="7">Belongs to the Leviviricetes maturation protein family.</text>
</comment>
<protein>
    <submittedName>
        <fullName evidence="8">Maturation protein</fullName>
    </submittedName>
</protein>
<evidence type="ECO:0000313" key="9">
    <source>
        <dbReference type="Proteomes" id="UP000682418"/>
    </source>
</evidence>
<organism evidence="8 9">
    <name type="scientific">ssRNA phage SRR6960509_6</name>
    <dbReference type="NCBI Taxonomy" id="2786533"/>
    <lineage>
        <taxon>Viruses</taxon>
        <taxon>Riboviria</taxon>
        <taxon>Orthornavirae</taxon>
        <taxon>Lenarviricota</taxon>
        <taxon>Leviviricetes</taxon>
        <taxon>Norzivirales</taxon>
        <taxon>Fiersviridae</taxon>
        <taxon>Pehsaduvirus</taxon>
        <taxon>Pehsaduvirus asiovivens</taxon>
    </lineage>
</organism>
<evidence type="ECO:0000256" key="2">
    <source>
        <dbReference type="ARBA" id="ARBA00022581"/>
    </source>
</evidence>
<sequence length="390" mass="43523">MTTGNINWTDGLNYGFRTWTGGDGKYDAQNYIKENPYELSFKNVTRSTGTYPNNSYVGVDNFSLPFTSVYGSNQELALVNKIGYKLKEHQFMLGVAVAEARQTLMMAENVITTVGGVIYDLRHGQMKSAAQRLGLSHKTYRNDKFGRPVKGETLQGRWLQLQWGILPLYADVQALAIATAKQQNIIKKRTRISGWNQRSVPVDTSSNSAKVPVPGTQTCQRRFRYYLSEQDNARPSVVSNLGLDDIPSTAWELTHLSCAFDYFLPIGDYLNAYNIISKQLSGQLWYTDITTIKGQSGTPLVESLKYFKGAVDYLHVKRYQVSIGAIAAMDLRMPEVNNLGDALSPTRFGNLLALTMSSAFGLKPSKKSSNWTAARALHFEQSAAAYRKTI</sequence>
<comment type="subcellular location">
    <subcellularLocation>
        <location evidence="1">Virion</location>
    </subcellularLocation>
</comment>
<evidence type="ECO:0000256" key="1">
    <source>
        <dbReference type="ARBA" id="ARBA00004328"/>
    </source>
</evidence>
<name>A0A8S5L1I8_9VIRU</name>
<evidence type="ECO:0000256" key="6">
    <source>
        <dbReference type="ARBA" id="ARBA00023296"/>
    </source>
</evidence>
<keyword evidence="6" id="KW-1160">Virus entry into host cell</keyword>
<keyword evidence="5" id="KW-1175">Viral attachment to host cell pilus</keyword>
<evidence type="ECO:0000256" key="3">
    <source>
        <dbReference type="ARBA" id="ARBA00022804"/>
    </source>
</evidence>